<dbReference type="RefSeq" id="WP_161088837.1">
    <property type="nucleotide sequence ID" value="NZ_WWCV01000006.1"/>
</dbReference>
<keyword evidence="2" id="KW-1185">Reference proteome</keyword>
<dbReference type="EMBL" id="WWCV01000006">
    <property type="protein sequence ID" value="MYN16078.1"/>
    <property type="molecule type" value="Genomic_DNA"/>
</dbReference>
<comment type="caution">
    <text evidence="1">The sequence shown here is derived from an EMBL/GenBank/DDBJ whole genome shotgun (WGS) entry which is preliminary data.</text>
</comment>
<gene>
    <name evidence="1" type="ORF">GTP81_04875</name>
</gene>
<sequence length="76" mass="8628">MADSNISLPEPGFCALDQARRRMRQIHASGGDSHGMLADFARFLEGIVSNLQQVAISYKLLMQRNTRRARQNFLHL</sequence>
<accession>A0A845HBR3</accession>
<dbReference type="Proteomes" id="UP000484875">
    <property type="component" value="Unassembled WGS sequence"/>
</dbReference>
<organism evidence="1 2">
    <name type="scientific">Duganella vulcania</name>
    <dbReference type="NCBI Taxonomy" id="2692166"/>
    <lineage>
        <taxon>Bacteria</taxon>
        <taxon>Pseudomonadati</taxon>
        <taxon>Pseudomonadota</taxon>
        <taxon>Betaproteobacteria</taxon>
        <taxon>Burkholderiales</taxon>
        <taxon>Oxalobacteraceae</taxon>
        <taxon>Telluria group</taxon>
        <taxon>Duganella</taxon>
    </lineage>
</organism>
<reference evidence="1 2" key="1">
    <citation type="submission" date="2019-12" db="EMBL/GenBank/DDBJ databases">
        <title>Novel species isolated from a subtropical stream in China.</title>
        <authorList>
            <person name="Lu H."/>
        </authorList>
    </citation>
    <scope>NUCLEOTIDE SEQUENCE [LARGE SCALE GENOMIC DNA]</scope>
    <source>
        <strain evidence="1 2">FT107W</strain>
    </source>
</reference>
<evidence type="ECO:0000313" key="1">
    <source>
        <dbReference type="EMBL" id="MYN16078.1"/>
    </source>
</evidence>
<evidence type="ECO:0000313" key="2">
    <source>
        <dbReference type="Proteomes" id="UP000484875"/>
    </source>
</evidence>
<dbReference type="AlphaFoldDB" id="A0A845HBR3"/>
<name>A0A845HBR3_9BURK</name>
<protein>
    <submittedName>
        <fullName evidence="1">Uncharacterized protein</fullName>
    </submittedName>
</protein>
<proteinExistence type="predicted"/>